<protein>
    <submittedName>
        <fullName evidence="6">Ergothioneine biosynthesis protein EgtB</fullName>
    </submittedName>
</protein>
<dbReference type="STRING" id="1002526.SAMN05216578_101112"/>
<evidence type="ECO:0000313" key="7">
    <source>
        <dbReference type="Proteomes" id="UP000242815"/>
    </source>
</evidence>
<dbReference type="EMBL" id="FOYD01000001">
    <property type="protein sequence ID" value="SFQ57232.1"/>
    <property type="molecule type" value="Genomic_DNA"/>
</dbReference>
<dbReference type="InterPro" id="IPR005532">
    <property type="entry name" value="SUMF_dom"/>
</dbReference>
<dbReference type="InterPro" id="IPR051043">
    <property type="entry name" value="Sulfatase_Mod_Factor_Kinase"/>
</dbReference>
<dbReference type="GO" id="GO:0052699">
    <property type="term" value="P:ergothioneine biosynthetic process"/>
    <property type="evidence" value="ECO:0007669"/>
    <property type="project" value="InterPro"/>
</dbReference>
<proteinExistence type="predicted"/>
<sequence length="404" mass="45565">MSRQPPTMAAGGELVRRYQGIRRHSLALAEGLSAEDCQLQSMPEASPVKWHLAHTSWFFETFILLRLPTPLAAFNPAYAVLFNSYYVGIGPRHARPQRGLLSRPSLEQVLAYREHVDRHLSELLADNQLGADALALVELGLNHEQQHQELLLTDLKHHFSCNPLLPAWRPSGPDPAMPEHNRHAPRRLPLPGGLVEVGHTGAGFCYDNETPRHRVWLEPFALASRNVTNVEYLEFMLDGGYQRPELWLSDGWDAVCEGGWQAPLYWQHGDEGWQVFTLHGPMAMEPAATLSHVSFYEADAFARWAGARLPTEAEWEHAATRSTEVEGLHDEVWQWCNSAYLPYPGFRPAAGAVGEYNGKFMINQMVLRGGSLATPPGHSRPSYRNFFPPWARWQFSGIRLAWDA</sequence>
<comment type="pathway">
    <text evidence="3">Amino-acid biosynthesis; ergothioneine biosynthesis.</text>
</comment>
<evidence type="ECO:0000256" key="2">
    <source>
        <dbReference type="ARBA" id="ARBA00023004"/>
    </source>
</evidence>
<dbReference type="InterPro" id="IPR016187">
    <property type="entry name" value="CTDL_fold"/>
</dbReference>
<dbReference type="PANTHER" id="PTHR23150">
    <property type="entry name" value="SULFATASE MODIFYING FACTOR 1, 2"/>
    <property type="match status" value="1"/>
</dbReference>
<keyword evidence="2" id="KW-0408">Iron</keyword>
<name>A0A1I5ZLA1_9GAMM</name>
<dbReference type="AlphaFoldDB" id="A0A1I5ZLA1"/>
<dbReference type="InterPro" id="IPR034660">
    <property type="entry name" value="DinB/YfiT-like"/>
</dbReference>
<organism evidence="6 7">
    <name type="scientific">Halopseudomonas formosensis</name>
    <dbReference type="NCBI Taxonomy" id="1002526"/>
    <lineage>
        <taxon>Bacteria</taxon>
        <taxon>Pseudomonadati</taxon>
        <taxon>Pseudomonadota</taxon>
        <taxon>Gammaproteobacteria</taxon>
        <taxon>Pseudomonadales</taxon>
        <taxon>Pseudomonadaceae</taxon>
        <taxon>Halopseudomonas</taxon>
    </lineage>
</organism>
<gene>
    <name evidence="6" type="ORF">SAMN05216578_101112</name>
</gene>
<dbReference type="Proteomes" id="UP000242815">
    <property type="component" value="Unassembled WGS sequence"/>
</dbReference>
<dbReference type="SUPFAM" id="SSF56436">
    <property type="entry name" value="C-type lectin-like"/>
    <property type="match status" value="1"/>
</dbReference>
<keyword evidence="1" id="KW-0560">Oxidoreductase</keyword>
<evidence type="ECO:0000256" key="3">
    <source>
        <dbReference type="ARBA" id="ARBA00037882"/>
    </source>
</evidence>
<dbReference type="RefSeq" id="WP_090535954.1">
    <property type="nucleotide sequence ID" value="NZ_FOYD01000001.1"/>
</dbReference>
<evidence type="ECO:0000256" key="1">
    <source>
        <dbReference type="ARBA" id="ARBA00023002"/>
    </source>
</evidence>
<evidence type="ECO:0000259" key="5">
    <source>
        <dbReference type="Pfam" id="PF12867"/>
    </source>
</evidence>
<evidence type="ECO:0000313" key="6">
    <source>
        <dbReference type="EMBL" id="SFQ57232.1"/>
    </source>
</evidence>
<dbReference type="InterPro" id="IPR024775">
    <property type="entry name" value="DinB-like"/>
</dbReference>
<feature type="domain" description="Sulfatase-modifying factor enzyme-like" evidence="4">
    <location>
        <begin position="185"/>
        <end position="321"/>
    </location>
</feature>
<dbReference type="Pfam" id="PF12867">
    <property type="entry name" value="DinB_2"/>
    <property type="match status" value="1"/>
</dbReference>
<dbReference type="NCBIfam" id="TIGR03440">
    <property type="entry name" value="egtB_TIGR03440"/>
    <property type="match status" value="1"/>
</dbReference>
<dbReference type="InterPro" id="IPR042095">
    <property type="entry name" value="SUMF_sf"/>
</dbReference>
<dbReference type="PANTHER" id="PTHR23150:SF36">
    <property type="entry name" value="HERCYNINE OXYGENASE"/>
    <property type="match status" value="1"/>
</dbReference>
<dbReference type="Gene3D" id="3.90.1580.10">
    <property type="entry name" value="paralog of FGE (formylglycine-generating enzyme)"/>
    <property type="match status" value="2"/>
</dbReference>
<accession>A0A1I5ZLA1</accession>
<dbReference type="Pfam" id="PF03781">
    <property type="entry name" value="FGE-sulfatase"/>
    <property type="match status" value="1"/>
</dbReference>
<dbReference type="InterPro" id="IPR017806">
    <property type="entry name" value="EgtB"/>
</dbReference>
<dbReference type="OrthoDB" id="9768004at2"/>
<evidence type="ECO:0000259" key="4">
    <source>
        <dbReference type="Pfam" id="PF03781"/>
    </source>
</evidence>
<reference evidence="6 7" key="1">
    <citation type="submission" date="2016-10" db="EMBL/GenBank/DDBJ databases">
        <authorList>
            <person name="de Groot N.N."/>
        </authorList>
    </citation>
    <scope>NUCLEOTIDE SEQUENCE [LARGE SCALE GENOMIC DNA]</scope>
    <source>
        <strain evidence="6 7">JCM 18415</strain>
    </source>
</reference>
<dbReference type="SUPFAM" id="SSF109854">
    <property type="entry name" value="DinB/YfiT-like putative metalloenzymes"/>
    <property type="match status" value="1"/>
</dbReference>
<feature type="domain" description="DinB-like" evidence="5">
    <location>
        <begin position="21"/>
        <end position="149"/>
    </location>
</feature>